<feature type="region of interest" description="Disordered" evidence="1">
    <location>
        <begin position="459"/>
        <end position="478"/>
    </location>
</feature>
<feature type="domain" description="GBF-interacting protein 1 N-terminal" evidence="2">
    <location>
        <begin position="14"/>
        <end position="70"/>
    </location>
</feature>
<feature type="compositionally biased region" description="Polar residues" evidence="1">
    <location>
        <begin position="816"/>
        <end position="826"/>
    </location>
</feature>
<dbReference type="EMBL" id="GDJX01001206">
    <property type="protein sequence ID" value="JAT66730.1"/>
    <property type="molecule type" value="Transcribed_RNA"/>
</dbReference>
<dbReference type="PANTHER" id="PTHR46445">
    <property type="entry name" value="RNA POLYMERASE II DEGRADATION FACTOR-LIKE PROTEIN (DUF1296)"/>
    <property type="match status" value="1"/>
</dbReference>
<feature type="region of interest" description="Disordered" evidence="1">
    <location>
        <begin position="816"/>
        <end position="835"/>
    </location>
</feature>
<dbReference type="AlphaFoldDB" id="A0A1D1ZID3"/>
<feature type="region of interest" description="Disordered" evidence="1">
    <location>
        <begin position="486"/>
        <end position="521"/>
    </location>
</feature>
<protein>
    <recommendedName>
        <fullName evidence="2">GBF-interacting protein 1 N-terminal domain-containing protein</fullName>
    </recommendedName>
</protein>
<dbReference type="PANTHER" id="PTHR46445:SF3">
    <property type="entry name" value="RNA POLYMERASE II DEGRADATION FACTOR-LIKE PROTEIN (DUF1296)-RELATED"/>
    <property type="match status" value="1"/>
</dbReference>
<organism evidence="3">
    <name type="scientific">Anthurium amnicola</name>
    <dbReference type="NCBI Taxonomy" id="1678845"/>
    <lineage>
        <taxon>Eukaryota</taxon>
        <taxon>Viridiplantae</taxon>
        <taxon>Streptophyta</taxon>
        <taxon>Embryophyta</taxon>
        <taxon>Tracheophyta</taxon>
        <taxon>Spermatophyta</taxon>
        <taxon>Magnoliopsida</taxon>
        <taxon>Liliopsida</taxon>
        <taxon>Araceae</taxon>
        <taxon>Pothoideae</taxon>
        <taxon>Potheae</taxon>
        <taxon>Anthurium</taxon>
    </lineage>
</organism>
<evidence type="ECO:0000259" key="2">
    <source>
        <dbReference type="Pfam" id="PF06972"/>
    </source>
</evidence>
<feature type="compositionally biased region" description="Polar residues" evidence="1">
    <location>
        <begin position="101"/>
        <end position="111"/>
    </location>
</feature>
<evidence type="ECO:0000313" key="3">
    <source>
        <dbReference type="EMBL" id="JAT66730.1"/>
    </source>
</evidence>
<proteinExistence type="predicted"/>
<feature type="region of interest" description="Disordered" evidence="1">
    <location>
        <begin position="61"/>
        <end position="115"/>
    </location>
</feature>
<name>A0A1D1ZID3_9ARAE</name>
<feature type="region of interest" description="Disordered" evidence="1">
    <location>
        <begin position="349"/>
        <end position="368"/>
    </location>
</feature>
<evidence type="ECO:0000256" key="1">
    <source>
        <dbReference type="SAM" id="MobiDB-lite"/>
    </source>
</evidence>
<dbReference type="Pfam" id="PF06972">
    <property type="entry name" value="GIP1_N"/>
    <property type="match status" value="1"/>
</dbReference>
<dbReference type="SUPFAM" id="SSF46934">
    <property type="entry name" value="UBA-like"/>
    <property type="match status" value="1"/>
</dbReference>
<reference evidence="3" key="1">
    <citation type="submission" date="2015-07" db="EMBL/GenBank/DDBJ databases">
        <title>Transcriptome Assembly of Anthurium amnicola.</title>
        <authorList>
            <person name="Suzuki J."/>
        </authorList>
    </citation>
    <scope>NUCLEOTIDE SEQUENCE</scope>
</reference>
<gene>
    <name evidence="3" type="ORF">g.18302</name>
</gene>
<feature type="compositionally biased region" description="Basic and acidic residues" evidence="1">
    <location>
        <begin position="486"/>
        <end position="499"/>
    </location>
</feature>
<feature type="region of interest" description="Disordered" evidence="1">
    <location>
        <begin position="258"/>
        <end position="285"/>
    </location>
</feature>
<sequence>MGGNGGVGRAGVAATKNMLQSIREIVGGNFPDDEIHAMLKECNMDPSETVHRLLNQDTFHEVRSKREKKKDTKDSGEFRSRGVNNISNRVGRGVADYSGRVGSNQVSSSECVGNRIKPLQKKENGPNAITNSSVLGCGAGESGIIKSSTPVSDSVVMENGKGLLTAIGDTISSQYSPGIQTPWSGVPGQRTLADIVKMGRPPSKTSRVSVTQPESFTSHTIVTSKNLHASTDGSVFMVPSSDSHHEDSITNVLDLVHEPGASVGPHASHDEWPLVDQSPAGSPSLLEAHDTSAVYTDQAQSSNVLVDGVSFHCNSGLDNMHIVEGNVEGDNAPEDFVRPIAASDRHIQGDHPVEESGMDGGPAQNKNSCQPQLHGFEHHEGNDASVDVSSTASGLQQLNFHEVATVTQADGNPAVIFPNNLQITNPDCSHLSFGSFGSAISASFSGSFASSTQKCNVEVPSETANATSVDHSDSRNSEYCGNEQLRHVSNEDADSRPSTDAESYDIPSSHPDVIGADSSDSTEGLQYRFQSSVSGYTFSNATQPNAASYASIQENSQTQNLAPFSAIVQSHTDSSPINLLAPTIQPTREYDLRYSSLLAAQPTSTKYSTSVSSTNVPSISMLEVVKPDGFCTHQPTQQNLSATNPSGPTVPQHIPVQSYSQPTLPLGHFANIIGYPFLPQSYTYLPSAAFPQAYSSNSVYNQSPAAVNAGIKYTSPQFKTSAAVSNLPQAAAVPTGFGGLGSSTNILGNFVLNPSTSSTSTTGYDNILDSQYKDGNHHLPLQQNETSPLWLHGVGSRTMSSLPARTYYSFQGQNQLSGFRQSQQPSPYGASGYPNFFHSQASVTQEHQQLTLDGSLNASRGPVSQMANQLWQHNF</sequence>
<dbReference type="InterPro" id="IPR009719">
    <property type="entry name" value="GIP1_N"/>
</dbReference>
<accession>A0A1D1ZID3</accession>
<feature type="compositionally biased region" description="Basic and acidic residues" evidence="1">
    <location>
        <begin position="61"/>
        <end position="80"/>
    </location>
</feature>
<dbReference type="InterPro" id="IPR009060">
    <property type="entry name" value="UBA-like_sf"/>
</dbReference>